<evidence type="ECO:0000313" key="3">
    <source>
        <dbReference type="Proteomes" id="UP001283361"/>
    </source>
</evidence>
<dbReference type="Proteomes" id="UP001283361">
    <property type="component" value="Unassembled WGS sequence"/>
</dbReference>
<name>A0AAE0YJ95_9GAST</name>
<feature type="compositionally biased region" description="Polar residues" evidence="1">
    <location>
        <begin position="7"/>
        <end position="22"/>
    </location>
</feature>
<organism evidence="2 3">
    <name type="scientific">Elysia crispata</name>
    <name type="common">lettuce slug</name>
    <dbReference type="NCBI Taxonomy" id="231223"/>
    <lineage>
        <taxon>Eukaryota</taxon>
        <taxon>Metazoa</taxon>
        <taxon>Spiralia</taxon>
        <taxon>Lophotrochozoa</taxon>
        <taxon>Mollusca</taxon>
        <taxon>Gastropoda</taxon>
        <taxon>Heterobranchia</taxon>
        <taxon>Euthyneura</taxon>
        <taxon>Panpulmonata</taxon>
        <taxon>Sacoglossa</taxon>
        <taxon>Placobranchoidea</taxon>
        <taxon>Plakobranchidae</taxon>
        <taxon>Elysia</taxon>
    </lineage>
</organism>
<sequence>MRPSPWRNRQSQEGSCDGSSYNREWMSEEEKGGVTKRVKNNILHLKNRSHKASSLACPVSHVTNVSKFPRVTDPALVVHARIS</sequence>
<accession>A0AAE0YJ95</accession>
<gene>
    <name evidence="2" type="ORF">RRG08_024802</name>
</gene>
<proteinExistence type="predicted"/>
<dbReference type="EMBL" id="JAWDGP010006075">
    <property type="protein sequence ID" value="KAK3747655.1"/>
    <property type="molecule type" value="Genomic_DNA"/>
</dbReference>
<comment type="caution">
    <text evidence="2">The sequence shown here is derived from an EMBL/GenBank/DDBJ whole genome shotgun (WGS) entry which is preliminary data.</text>
</comment>
<dbReference type="AlphaFoldDB" id="A0AAE0YJ95"/>
<protein>
    <submittedName>
        <fullName evidence="2">Uncharacterized protein</fullName>
    </submittedName>
</protein>
<evidence type="ECO:0000313" key="2">
    <source>
        <dbReference type="EMBL" id="KAK3747655.1"/>
    </source>
</evidence>
<reference evidence="2" key="1">
    <citation type="journal article" date="2023" name="G3 (Bethesda)">
        <title>A reference genome for the long-term kleptoplast-retaining sea slug Elysia crispata morphotype clarki.</title>
        <authorList>
            <person name="Eastman K.E."/>
            <person name="Pendleton A.L."/>
            <person name="Shaikh M.A."/>
            <person name="Suttiyut T."/>
            <person name="Ogas R."/>
            <person name="Tomko P."/>
            <person name="Gavelis G."/>
            <person name="Widhalm J.R."/>
            <person name="Wisecaver J.H."/>
        </authorList>
    </citation>
    <scope>NUCLEOTIDE SEQUENCE</scope>
    <source>
        <strain evidence="2">ECLA1</strain>
    </source>
</reference>
<evidence type="ECO:0000256" key="1">
    <source>
        <dbReference type="SAM" id="MobiDB-lite"/>
    </source>
</evidence>
<feature type="region of interest" description="Disordered" evidence="1">
    <location>
        <begin position="1"/>
        <end position="32"/>
    </location>
</feature>
<keyword evidence="3" id="KW-1185">Reference proteome</keyword>